<feature type="domain" description="DUF1206" evidence="2">
    <location>
        <begin position="230"/>
        <end position="300"/>
    </location>
</feature>
<keyword evidence="4" id="KW-1185">Reference proteome</keyword>
<feature type="transmembrane region" description="Helical" evidence="1">
    <location>
        <begin position="130"/>
        <end position="147"/>
    </location>
</feature>
<dbReference type="Pfam" id="PF06724">
    <property type="entry name" value="DUF1206"/>
    <property type="match status" value="1"/>
</dbReference>
<sequence length="327" mass="37053">MDQDSAIHRNSDIPIIEKQRTEQTWFHRQWKEIFYTPKGVRLRHYTIVTWLGRIGFIAKGILYAVMGGLCIATAQHLTGDITGTESPMVCTHTTHSYLKERNMKKNWEGFSGQGYDALCSPFGNFFRARLSPIVSGCVYIVYLVYIGKLLTQSHEERIQSAKGSTGCFPSCWASSDQWVYRMAVGVFGVAFIIAFITQAQNGFSNRWHIDLKTEESTKVEKYMMYALGHLGFLARAGVFMFVAVFMFRTLQYPAIVSDRDAFSDAINQVISIHGGFIGLWFLGIGLILFGTFAVLNAYYKYYPTPPPSRNYVYDQNLPHVTPSSSIV</sequence>
<reference evidence="3" key="1">
    <citation type="submission" date="2020-12" db="EMBL/GenBank/DDBJ databases">
        <title>Metabolic potential, ecology and presence of endohyphal bacteria is reflected in genomic diversity of Mucoromycotina.</title>
        <authorList>
            <person name="Muszewska A."/>
            <person name="Okrasinska A."/>
            <person name="Steczkiewicz K."/>
            <person name="Drgas O."/>
            <person name="Orlowska M."/>
            <person name="Perlinska-Lenart U."/>
            <person name="Aleksandrzak-Piekarczyk T."/>
            <person name="Szatraj K."/>
            <person name="Zielenkiewicz U."/>
            <person name="Pilsyk S."/>
            <person name="Malc E."/>
            <person name="Mieczkowski P."/>
            <person name="Kruszewska J.S."/>
            <person name="Biernat P."/>
            <person name="Pawlowska J."/>
        </authorList>
    </citation>
    <scope>NUCLEOTIDE SEQUENCE</scope>
    <source>
        <strain evidence="3">WA0000017839</strain>
    </source>
</reference>
<evidence type="ECO:0000259" key="2">
    <source>
        <dbReference type="Pfam" id="PF06724"/>
    </source>
</evidence>
<dbReference type="InterPro" id="IPR009597">
    <property type="entry name" value="DUF1206"/>
</dbReference>
<evidence type="ECO:0000313" key="4">
    <source>
        <dbReference type="Proteomes" id="UP000603453"/>
    </source>
</evidence>
<keyword evidence="1" id="KW-0812">Transmembrane</keyword>
<dbReference type="AlphaFoldDB" id="A0A8H7QLI3"/>
<dbReference type="OrthoDB" id="18869at2759"/>
<evidence type="ECO:0000256" key="1">
    <source>
        <dbReference type="SAM" id="Phobius"/>
    </source>
</evidence>
<proteinExistence type="predicted"/>
<gene>
    <name evidence="3" type="ORF">INT47_003832</name>
</gene>
<organism evidence="3 4">
    <name type="scientific">Mucor saturninus</name>
    <dbReference type="NCBI Taxonomy" id="64648"/>
    <lineage>
        <taxon>Eukaryota</taxon>
        <taxon>Fungi</taxon>
        <taxon>Fungi incertae sedis</taxon>
        <taxon>Mucoromycota</taxon>
        <taxon>Mucoromycotina</taxon>
        <taxon>Mucoromycetes</taxon>
        <taxon>Mucorales</taxon>
        <taxon>Mucorineae</taxon>
        <taxon>Mucoraceae</taxon>
        <taxon>Mucor</taxon>
    </lineage>
</organism>
<feature type="transmembrane region" description="Helical" evidence="1">
    <location>
        <begin position="222"/>
        <end position="247"/>
    </location>
</feature>
<dbReference type="Proteomes" id="UP000603453">
    <property type="component" value="Unassembled WGS sequence"/>
</dbReference>
<accession>A0A8H7QLI3</accession>
<protein>
    <recommendedName>
        <fullName evidence="2">DUF1206 domain-containing protein</fullName>
    </recommendedName>
</protein>
<keyword evidence="1" id="KW-1133">Transmembrane helix</keyword>
<name>A0A8H7QLI3_9FUNG</name>
<keyword evidence="1" id="KW-0472">Membrane</keyword>
<feature type="transmembrane region" description="Helical" evidence="1">
    <location>
        <begin position="178"/>
        <end position="197"/>
    </location>
</feature>
<evidence type="ECO:0000313" key="3">
    <source>
        <dbReference type="EMBL" id="KAG2194464.1"/>
    </source>
</evidence>
<dbReference type="EMBL" id="JAEPRD010000195">
    <property type="protein sequence ID" value="KAG2194464.1"/>
    <property type="molecule type" value="Genomic_DNA"/>
</dbReference>
<comment type="caution">
    <text evidence="3">The sequence shown here is derived from an EMBL/GenBank/DDBJ whole genome shotgun (WGS) entry which is preliminary data.</text>
</comment>
<feature type="transmembrane region" description="Helical" evidence="1">
    <location>
        <begin position="277"/>
        <end position="299"/>
    </location>
</feature>